<proteinExistence type="predicted"/>
<dbReference type="InterPro" id="IPR001584">
    <property type="entry name" value="Integrase_cat-core"/>
</dbReference>
<organism evidence="2">
    <name type="scientific">Amphimedon queenslandica</name>
    <name type="common">Sponge</name>
    <dbReference type="NCBI Taxonomy" id="400682"/>
    <lineage>
        <taxon>Eukaryota</taxon>
        <taxon>Metazoa</taxon>
        <taxon>Porifera</taxon>
        <taxon>Demospongiae</taxon>
        <taxon>Heteroscleromorpha</taxon>
        <taxon>Haplosclerida</taxon>
        <taxon>Niphatidae</taxon>
        <taxon>Amphimedon</taxon>
    </lineage>
</organism>
<dbReference type="InterPro" id="IPR036397">
    <property type="entry name" value="RNaseH_sf"/>
</dbReference>
<feature type="domain" description="Integrase catalytic" evidence="1">
    <location>
        <begin position="177"/>
        <end position="301"/>
    </location>
</feature>
<dbReference type="SUPFAM" id="SSF53098">
    <property type="entry name" value="Ribonuclease H-like"/>
    <property type="match status" value="1"/>
</dbReference>
<dbReference type="Pfam" id="PF17921">
    <property type="entry name" value="Integrase_H2C2"/>
    <property type="match status" value="1"/>
</dbReference>
<dbReference type="OMA" id="FIMETRG"/>
<protein>
    <recommendedName>
        <fullName evidence="1">Integrase catalytic domain-containing protein</fullName>
    </recommendedName>
</protein>
<dbReference type="Gene3D" id="1.10.340.70">
    <property type="match status" value="1"/>
</dbReference>
<name>A0A1X7T1X6_AMPQE</name>
<dbReference type="AlphaFoldDB" id="A0A1X7T1X6"/>
<dbReference type="PANTHER" id="PTHR37984">
    <property type="entry name" value="PROTEIN CBG26694"/>
    <property type="match status" value="1"/>
</dbReference>
<dbReference type="InterPro" id="IPR012337">
    <property type="entry name" value="RNaseH-like_sf"/>
</dbReference>
<dbReference type="Pfam" id="PF00665">
    <property type="entry name" value="rve"/>
    <property type="match status" value="1"/>
</dbReference>
<dbReference type="GO" id="GO:0015074">
    <property type="term" value="P:DNA integration"/>
    <property type="evidence" value="ECO:0007669"/>
    <property type="project" value="InterPro"/>
</dbReference>
<dbReference type="InterPro" id="IPR041588">
    <property type="entry name" value="Integrase_H2C2"/>
</dbReference>
<dbReference type="InParanoid" id="A0A1X7T1X6"/>
<dbReference type="InterPro" id="IPR050951">
    <property type="entry name" value="Retrovirus_Pol_polyprotein"/>
</dbReference>
<dbReference type="PROSITE" id="PS50994">
    <property type="entry name" value="INTEGRASE"/>
    <property type="match status" value="1"/>
</dbReference>
<dbReference type="EnsemblMetazoa" id="Aqu2.1.08437_001">
    <property type="protein sequence ID" value="Aqu2.1.08437_001"/>
    <property type="gene ID" value="Aqu2.1.08437"/>
</dbReference>
<dbReference type="GO" id="GO:0003676">
    <property type="term" value="F:nucleic acid binding"/>
    <property type="evidence" value="ECO:0007669"/>
    <property type="project" value="InterPro"/>
</dbReference>
<accession>A0A1X7T1X6</accession>
<dbReference type="OrthoDB" id="9043430at2759"/>
<dbReference type="PANTHER" id="PTHR37984:SF13">
    <property type="entry name" value="RIBONUCLEASE H"/>
    <property type="match status" value="1"/>
</dbReference>
<evidence type="ECO:0000313" key="2">
    <source>
        <dbReference type="EnsemblMetazoa" id="Aqu2.1.08437_001"/>
    </source>
</evidence>
<dbReference type="eggNOG" id="KOG0017">
    <property type="taxonomic scope" value="Eukaryota"/>
</dbReference>
<dbReference type="Gene3D" id="3.30.420.10">
    <property type="entry name" value="Ribonuclease H-like superfamily/Ribonuclease H"/>
    <property type="match status" value="1"/>
</dbReference>
<sequence>MHVHVTRYQQKRCFSAAYSYEIKHKPEKQLANVDALSRLPLPDQPKSVPMPHDVVLLLNHISDTIVHASTIKEWTASDPVLSRVCKLVQTGWISDETSPALQLFFQCYAELSVIDGCLLQGSRVGRPSILSQRHDTHPGISRMKNLAQAYVWWPGLDKDTKDKVKECVTCQISRPTPPQAPVHPWECPFSPWARIHIDHAGPFMGKTFLIIIDTHSRWLEVEIVSSTSAEVTIQVLRKLFAMHELPEQLVSDNGTAFTSHQFKEFMSKNGICHSLTSPYHPRSNGLAEQAVQITLILQSYL</sequence>
<reference evidence="2" key="1">
    <citation type="submission" date="2017-05" db="UniProtKB">
        <authorList>
            <consortium name="EnsemblMetazoa"/>
        </authorList>
    </citation>
    <scope>IDENTIFICATION</scope>
</reference>
<evidence type="ECO:0000259" key="1">
    <source>
        <dbReference type="PROSITE" id="PS50994"/>
    </source>
</evidence>